<dbReference type="PROSITE" id="PS50156">
    <property type="entry name" value="SSD"/>
    <property type="match status" value="1"/>
</dbReference>
<feature type="transmembrane region" description="Helical" evidence="8">
    <location>
        <begin position="607"/>
        <end position="632"/>
    </location>
</feature>
<feature type="transmembrane region" description="Helical" evidence="8">
    <location>
        <begin position="171"/>
        <end position="190"/>
    </location>
</feature>
<sequence>MSQVAGWITHRYVKYVVIAFWLVVTALLGPLAGKLTSAQENDAESWLPADAESTEVLAAAAAFQPDDVVPAVVVYERDGGLRPSDQETVAADVAAFADLDGLAGDVVGPIPSQDGEAVQVIVPIEAPDGWDSLGPTVESIRTTVAQGADGLVPYVTGPAGLAADQSKAFEGIDSTLLFAAGGVVIVMLLLTYRSPVLWLLPVVSAVVALTVAQAVVYVLADRFDLTVNAQSAGILTVLVFGAGTDYALLLVARYREELRKHGDRHAAMAEALHRASPAIIASAATVAAGMLVLLLATMNSTAGLGPVAAIGIGVALLVMLTLLPALLVTFGRWVFWPKVPHLGDDEPTTHGVWARIGAQVARHPRRIWLATAAVLAVASIGWLQLDPTGLSNEESFRTAQPSIAGEKVLEDHFDGGAGAPVVVLADASQADAVRVAFAGVEGIDADSVSEPVVTDGLAYLEGTLESAPDSDAADATVDRVRDAVHAVPDADAMVGGSTAIDLDAQRASAADNRLLIPIILLVVFLVLVLLLRSLVAPLVLMGTVVLSFGAAIGISALVFRYAFGFGGTDSSFPLFTFVFLVALGVDYNIFLMTRVREEALRLGHRRGALVGLAATGGVITSAGLVLAGTFAALGTLPVVSFAEIGFAVALGVLLDTLVVRSILVTALNLDIGPRMWWPSALSRRPEPTHARHAVDGPDAARQEPVPTR</sequence>
<evidence type="ECO:0000256" key="2">
    <source>
        <dbReference type="ARBA" id="ARBA00010157"/>
    </source>
</evidence>
<name>A0A401UY57_9CELL</name>
<keyword evidence="6 8" id="KW-0472">Membrane</keyword>
<feature type="transmembrane region" description="Helical" evidence="8">
    <location>
        <begin position="514"/>
        <end position="531"/>
    </location>
</feature>
<dbReference type="EMBL" id="BHYL01000084">
    <property type="protein sequence ID" value="GCD19616.1"/>
    <property type="molecule type" value="Genomic_DNA"/>
</dbReference>
<dbReference type="SUPFAM" id="SSF82866">
    <property type="entry name" value="Multidrug efflux transporter AcrB transmembrane domain"/>
    <property type="match status" value="2"/>
</dbReference>
<feature type="transmembrane region" description="Helical" evidence="8">
    <location>
        <begin position="12"/>
        <end position="32"/>
    </location>
</feature>
<dbReference type="PANTHER" id="PTHR33406:SF6">
    <property type="entry name" value="MEMBRANE PROTEIN YDGH-RELATED"/>
    <property type="match status" value="1"/>
</dbReference>
<feature type="transmembrane region" description="Helical" evidence="8">
    <location>
        <begin position="574"/>
        <end position="595"/>
    </location>
</feature>
<keyword evidence="11" id="KW-1185">Reference proteome</keyword>
<dbReference type="AlphaFoldDB" id="A0A401UY57"/>
<feature type="transmembrane region" description="Helical" evidence="8">
    <location>
        <begin position="644"/>
        <end position="669"/>
    </location>
</feature>
<evidence type="ECO:0000256" key="4">
    <source>
        <dbReference type="ARBA" id="ARBA00022692"/>
    </source>
</evidence>
<dbReference type="InterPro" id="IPR050545">
    <property type="entry name" value="Mycobact_MmpL"/>
</dbReference>
<evidence type="ECO:0000256" key="5">
    <source>
        <dbReference type="ARBA" id="ARBA00022989"/>
    </source>
</evidence>
<proteinExistence type="inferred from homology"/>
<gene>
    <name evidence="10" type="primary">actII-3</name>
    <name evidence="10" type="ORF">CTKZ_11780</name>
</gene>
<dbReference type="Gene3D" id="1.20.1640.10">
    <property type="entry name" value="Multidrug efflux transporter AcrB transmembrane domain"/>
    <property type="match status" value="2"/>
</dbReference>
<feature type="domain" description="SSD" evidence="9">
    <location>
        <begin position="197"/>
        <end position="329"/>
    </location>
</feature>
<dbReference type="Proteomes" id="UP000288246">
    <property type="component" value="Unassembled WGS sequence"/>
</dbReference>
<feature type="transmembrane region" description="Helical" evidence="8">
    <location>
        <begin position="308"/>
        <end position="330"/>
    </location>
</feature>
<evidence type="ECO:0000313" key="10">
    <source>
        <dbReference type="EMBL" id="GCD19616.1"/>
    </source>
</evidence>
<keyword evidence="5 8" id="KW-1133">Transmembrane helix</keyword>
<keyword evidence="3" id="KW-1003">Cell membrane</keyword>
<evidence type="ECO:0000256" key="7">
    <source>
        <dbReference type="SAM" id="MobiDB-lite"/>
    </source>
</evidence>
<feature type="transmembrane region" description="Helical" evidence="8">
    <location>
        <begin position="232"/>
        <end position="254"/>
    </location>
</feature>
<dbReference type="RefSeq" id="WP_124342153.1">
    <property type="nucleotide sequence ID" value="NZ_BHYL01000084.1"/>
</dbReference>
<organism evidence="10 11">
    <name type="scientific">Cellulomonas algicola</name>
    <dbReference type="NCBI Taxonomy" id="2071633"/>
    <lineage>
        <taxon>Bacteria</taxon>
        <taxon>Bacillati</taxon>
        <taxon>Actinomycetota</taxon>
        <taxon>Actinomycetes</taxon>
        <taxon>Micrococcales</taxon>
        <taxon>Cellulomonadaceae</taxon>
        <taxon>Cellulomonas</taxon>
    </lineage>
</organism>
<evidence type="ECO:0000256" key="8">
    <source>
        <dbReference type="SAM" id="Phobius"/>
    </source>
</evidence>
<reference evidence="10 11" key="1">
    <citation type="submission" date="2018-11" db="EMBL/GenBank/DDBJ databases">
        <title>Draft genome sequence of Cellulomonas takizawaensis strain TKZ-21.</title>
        <authorList>
            <person name="Yamamura H."/>
            <person name="Hayashi T."/>
            <person name="Hamada M."/>
            <person name="Serisawa Y."/>
            <person name="Matsuyama K."/>
            <person name="Nakagawa Y."/>
            <person name="Otoguro M."/>
            <person name="Yanagida F."/>
            <person name="Hayakawa M."/>
        </authorList>
    </citation>
    <scope>NUCLEOTIDE SEQUENCE [LARGE SCALE GENOMIC DNA]</scope>
    <source>
        <strain evidence="10 11">TKZ-21</strain>
    </source>
</reference>
<feature type="region of interest" description="Disordered" evidence="7">
    <location>
        <begin position="687"/>
        <end position="708"/>
    </location>
</feature>
<evidence type="ECO:0000313" key="11">
    <source>
        <dbReference type="Proteomes" id="UP000288246"/>
    </source>
</evidence>
<evidence type="ECO:0000256" key="6">
    <source>
        <dbReference type="ARBA" id="ARBA00023136"/>
    </source>
</evidence>
<dbReference type="InterPro" id="IPR000731">
    <property type="entry name" value="SSD"/>
</dbReference>
<feature type="transmembrane region" description="Helical" evidence="8">
    <location>
        <begin position="197"/>
        <end position="220"/>
    </location>
</feature>
<comment type="caution">
    <text evidence="10">The sequence shown here is derived from an EMBL/GenBank/DDBJ whole genome shotgun (WGS) entry which is preliminary data.</text>
</comment>
<feature type="transmembrane region" description="Helical" evidence="8">
    <location>
        <begin position="538"/>
        <end position="562"/>
    </location>
</feature>
<dbReference type="OrthoDB" id="2365435at2"/>
<evidence type="ECO:0000256" key="1">
    <source>
        <dbReference type="ARBA" id="ARBA00004651"/>
    </source>
</evidence>
<protein>
    <submittedName>
        <fullName evidence="10">Putative membrane protein ActII-3</fullName>
    </submittedName>
</protein>
<feature type="transmembrane region" description="Helical" evidence="8">
    <location>
        <begin position="367"/>
        <end position="385"/>
    </location>
</feature>
<feature type="transmembrane region" description="Helical" evidence="8">
    <location>
        <begin position="275"/>
        <end position="296"/>
    </location>
</feature>
<feature type="compositionally biased region" description="Basic and acidic residues" evidence="7">
    <location>
        <begin position="687"/>
        <end position="701"/>
    </location>
</feature>
<dbReference type="PANTHER" id="PTHR33406">
    <property type="entry name" value="MEMBRANE PROTEIN MJ1562-RELATED"/>
    <property type="match status" value="1"/>
</dbReference>
<dbReference type="InterPro" id="IPR004869">
    <property type="entry name" value="MMPL_dom"/>
</dbReference>
<comment type="similarity">
    <text evidence="2">Belongs to the resistance-nodulation-cell division (RND) (TC 2.A.6) family. MmpL subfamily.</text>
</comment>
<evidence type="ECO:0000256" key="3">
    <source>
        <dbReference type="ARBA" id="ARBA00022475"/>
    </source>
</evidence>
<keyword evidence="4 8" id="KW-0812">Transmembrane</keyword>
<dbReference type="Pfam" id="PF03176">
    <property type="entry name" value="MMPL"/>
    <property type="match status" value="2"/>
</dbReference>
<comment type="subcellular location">
    <subcellularLocation>
        <location evidence="1">Cell membrane</location>
        <topology evidence="1">Multi-pass membrane protein</topology>
    </subcellularLocation>
</comment>
<dbReference type="GO" id="GO:0005886">
    <property type="term" value="C:plasma membrane"/>
    <property type="evidence" value="ECO:0007669"/>
    <property type="project" value="UniProtKB-SubCell"/>
</dbReference>
<accession>A0A401UY57</accession>
<evidence type="ECO:0000259" key="9">
    <source>
        <dbReference type="PROSITE" id="PS50156"/>
    </source>
</evidence>